<feature type="disulfide bond" evidence="15">
    <location>
        <begin position="1019"/>
        <end position="1037"/>
    </location>
</feature>
<dbReference type="InterPro" id="IPR018097">
    <property type="entry name" value="EGF_Ca-bd_CS"/>
</dbReference>
<proteinExistence type="inferred from homology"/>
<dbReference type="InterPro" id="IPR036055">
    <property type="entry name" value="LDL_receptor-like_sf"/>
</dbReference>
<dbReference type="FunFam" id="2.10.25.10:FF:000009">
    <property type="entry name" value="Low-density lipoprotein receptor isoform 1"/>
    <property type="match status" value="2"/>
</dbReference>
<dbReference type="Gene3D" id="2.120.10.30">
    <property type="entry name" value="TolB, C-terminal domain"/>
    <property type="match status" value="3"/>
</dbReference>
<evidence type="ECO:0000256" key="4">
    <source>
        <dbReference type="ARBA" id="ARBA00022583"/>
    </source>
</evidence>
<feature type="disulfide bond" evidence="15">
    <location>
        <begin position="1177"/>
        <end position="1195"/>
    </location>
</feature>
<evidence type="ECO:0000256" key="15">
    <source>
        <dbReference type="PROSITE-ProRule" id="PRU00124"/>
    </source>
</evidence>
<keyword evidence="7" id="KW-0677">Repeat</keyword>
<dbReference type="PRINTS" id="PR00261">
    <property type="entry name" value="LDLRECEPTOR"/>
</dbReference>
<evidence type="ECO:0000256" key="5">
    <source>
        <dbReference type="ARBA" id="ARBA00022692"/>
    </source>
</evidence>
<dbReference type="GO" id="GO:0042562">
    <property type="term" value="F:hormone binding"/>
    <property type="evidence" value="ECO:0007669"/>
    <property type="project" value="TreeGrafter"/>
</dbReference>
<dbReference type="GO" id="GO:0006898">
    <property type="term" value="P:receptor-mediated endocytosis"/>
    <property type="evidence" value="ECO:0007669"/>
    <property type="project" value="TreeGrafter"/>
</dbReference>
<comment type="caution">
    <text evidence="21">The sequence shown here is derived from an EMBL/GenBank/DDBJ whole genome shotgun (WGS) entry which is preliminary data.</text>
</comment>
<feature type="disulfide bond" evidence="15">
    <location>
        <begin position="29"/>
        <end position="41"/>
    </location>
</feature>
<dbReference type="CDD" id="cd00112">
    <property type="entry name" value="LDLa"/>
    <property type="match status" value="12"/>
</dbReference>
<feature type="disulfide bond" evidence="15">
    <location>
        <begin position="1225"/>
        <end position="1243"/>
    </location>
</feature>
<dbReference type="Gene3D" id="2.10.25.10">
    <property type="entry name" value="Laminin"/>
    <property type="match status" value="4"/>
</dbReference>
<dbReference type="PROSITE" id="PS01187">
    <property type="entry name" value="EGF_CA"/>
    <property type="match status" value="2"/>
</dbReference>
<dbReference type="InterPro" id="IPR001881">
    <property type="entry name" value="EGF-like_Ca-bd_dom"/>
</dbReference>
<feature type="disulfide bond" evidence="15">
    <location>
        <begin position="113"/>
        <end position="125"/>
    </location>
</feature>
<evidence type="ECO:0000256" key="19">
    <source>
        <dbReference type="SAM" id="SignalP"/>
    </source>
</evidence>
<dbReference type="InterPro" id="IPR051221">
    <property type="entry name" value="LDLR-related"/>
</dbReference>
<dbReference type="Pfam" id="PF00057">
    <property type="entry name" value="Ldl_recept_a"/>
    <property type="match status" value="12"/>
</dbReference>
<dbReference type="FunFam" id="4.10.400.10:FF:000002">
    <property type="entry name" value="Low-density lipoprotein receptor-related protein 1"/>
    <property type="match status" value="1"/>
</dbReference>
<dbReference type="PROSITE" id="PS50026">
    <property type="entry name" value="EGF_3"/>
    <property type="match status" value="1"/>
</dbReference>
<dbReference type="InterPro" id="IPR000033">
    <property type="entry name" value="LDLR_classB_rpt"/>
</dbReference>
<evidence type="ECO:0000256" key="11">
    <source>
        <dbReference type="ARBA" id="ARBA00023157"/>
    </source>
</evidence>
<dbReference type="InterPro" id="IPR011042">
    <property type="entry name" value="6-blade_b-propeller_TolB-like"/>
</dbReference>
<dbReference type="EMBL" id="JALNTZ010000006">
    <property type="protein sequence ID" value="KAJ3648594.1"/>
    <property type="molecule type" value="Genomic_DNA"/>
</dbReference>
<dbReference type="GO" id="GO:0016324">
    <property type="term" value="C:apical plasma membrane"/>
    <property type="evidence" value="ECO:0007669"/>
    <property type="project" value="TreeGrafter"/>
</dbReference>
<evidence type="ECO:0000256" key="9">
    <source>
        <dbReference type="ARBA" id="ARBA00022989"/>
    </source>
</evidence>
<keyword evidence="6 19" id="KW-0732">Signal</keyword>
<dbReference type="GO" id="GO:0043235">
    <property type="term" value="C:receptor complex"/>
    <property type="evidence" value="ECO:0007669"/>
    <property type="project" value="TreeGrafter"/>
</dbReference>
<feature type="disulfide bond" evidence="15">
    <location>
        <begin position="36"/>
        <end position="54"/>
    </location>
</feature>
<dbReference type="PANTHER" id="PTHR22722:SF12">
    <property type="entry name" value="EGF-LIKE DOMAIN-CONTAINING PROTEIN"/>
    <property type="match status" value="1"/>
</dbReference>
<comment type="similarity">
    <text evidence="2">Belongs to the LDLR family.</text>
</comment>
<evidence type="ECO:0000313" key="21">
    <source>
        <dbReference type="EMBL" id="KAJ3648594.1"/>
    </source>
</evidence>
<keyword evidence="13" id="KW-0325">Glycoprotein</keyword>
<keyword evidence="11 14" id="KW-1015">Disulfide bond</keyword>
<feature type="disulfide bond" evidence="15">
    <location>
        <begin position="1108"/>
        <end position="1123"/>
    </location>
</feature>
<evidence type="ECO:0000256" key="6">
    <source>
        <dbReference type="ARBA" id="ARBA00022729"/>
    </source>
</evidence>
<feature type="chain" id="PRO_5041314387" description="EGF-like domain-containing protein" evidence="19">
    <location>
        <begin position="17"/>
        <end position="1753"/>
    </location>
</feature>
<evidence type="ECO:0000259" key="20">
    <source>
        <dbReference type="PROSITE" id="PS50026"/>
    </source>
</evidence>
<dbReference type="Pfam" id="PF14670">
    <property type="entry name" value="FXa_inhibition"/>
    <property type="match status" value="2"/>
</dbReference>
<evidence type="ECO:0000256" key="17">
    <source>
        <dbReference type="SAM" id="MobiDB-lite"/>
    </source>
</evidence>
<dbReference type="SMART" id="SM00181">
    <property type="entry name" value="EGF"/>
    <property type="match status" value="9"/>
</dbReference>
<feature type="repeat" description="LDL-receptor class B" evidence="16">
    <location>
        <begin position="484"/>
        <end position="526"/>
    </location>
</feature>
<dbReference type="GO" id="GO:0005509">
    <property type="term" value="F:calcium ion binding"/>
    <property type="evidence" value="ECO:0007669"/>
    <property type="project" value="InterPro"/>
</dbReference>
<reference evidence="21" key="1">
    <citation type="journal article" date="2023" name="G3 (Bethesda)">
        <title>Whole genome assemblies of Zophobas morio and Tenebrio molitor.</title>
        <authorList>
            <person name="Kaur S."/>
            <person name="Stinson S.A."/>
            <person name="diCenzo G.C."/>
        </authorList>
    </citation>
    <scope>NUCLEOTIDE SEQUENCE</scope>
    <source>
        <strain evidence="21">QUZm001</strain>
    </source>
</reference>
<feature type="disulfide bond" evidence="15">
    <location>
        <begin position="989"/>
        <end position="1004"/>
    </location>
</feature>
<evidence type="ECO:0000256" key="3">
    <source>
        <dbReference type="ARBA" id="ARBA00022536"/>
    </source>
</evidence>
<evidence type="ECO:0000256" key="8">
    <source>
        <dbReference type="ARBA" id="ARBA00022837"/>
    </source>
</evidence>
<feature type="disulfide bond" evidence="15">
    <location>
        <begin position="1012"/>
        <end position="1024"/>
    </location>
</feature>
<comment type="subcellular location">
    <subcellularLocation>
        <location evidence="1">Membrane</location>
        <topology evidence="1">Single-pass type I membrane protein</topology>
    </subcellularLocation>
</comment>
<feature type="region of interest" description="Disordered" evidence="17">
    <location>
        <begin position="1723"/>
        <end position="1753"/>
    </location>
</feature>
<dbReference type="SMART" id="SM00135">
    <property type="entry name" value="LY"/>
    <property type="match status" value="9"/>
</dbReference>
<dbReference type="SUPFAM" id="SSF57424">
    <property type="entry name" value="LDL receptor-like module"/>
    <property type="match status" value="13"/>
</dbReference>
<keyword evidence="5 18" id="KW-0812">Transmembrane</keyword>
<evidence type="ECO:0000256" key="7">
    <source>
        <dbReference type="ARBA" id="ARBA00022737"/>
    </source>
</evidence>
<name>A0AA38MA00_9CUCU</name>
<accession>A0AA38MA00</accession>
<dbReference type="SUPFAM" id="SSF63825">
    <property type="entry name" value="YWTD domain"/>
    <property type="match status" value="3"/>
</dbReference>
<feature type="disulfide bond" evidence="15">
    <location>
        <begin position="159"/>
        <end position="177"/>
    </location>
</feature>
<feature type="disulfide bond" evidence="14">
    <location>
        <begin position="273"/>
        <end position="283"/>
    </location>
</feature>
<feature type="disulfide bond" evidence="15">
    <location>
        <begin position="1170"/>
        <end position="1182"/>
    </location>
</feature>
<dbReference type="FunFam" id="4.10.400.10:FF:000004">
    <property type="entry name" value="Low-density lipoprotein receptor-related protein 1"/>
    <property type="match status" value="1"/>
</dbReference>
<dbReference type="FunFam" id="2.120.10.30:FF:000241">
    <property type="entry name" value="Low-density lipoprotein receptor-related protein 6"/>
    <property type="match status" value="1"/>
</dbReference>
<gene>
    <name evidence="21" type="ORF">Zmor_020387</name>
</gene>
<feature type="disulfide bond" evidence="15">
    <location>
        <begin position="171"/>
        <end position="186"/>
    </location>
</feature>
<feature type="disulfide bond" evidence="15">
    <location>
        <begin position="1096"/>
        <end position="1114"/>
    </location>
</feature>
<feature type="disulfide bond" evidence="15">
    <location>
        <begin position="1058"/>
        <end position="1076"/>
    </location>
</feature>
<dbReference type="SMART" id="SM00179">
    <property type="entry name" value="EGF_CA"/>
    <property type="match status" value="3"/>
</dbReference>
<evidence type="ECO:0000256" key="2">
    <source>
        <dbReference type="ARBA" id="ARBA00009939"/>
    </source>
</evidence>
<comment type="caution">
    <text evidence="14">Lacks conserved residue(s) required for the propagation of feature annotation.</text>
</comment>
<feature type="disulfide bond" evidence="15">
    <location>
        <begin position="120"/>
        <end position="138"/>
    </location>
</feature>
<dbReference type="Pfam" id="PF12662">
    <property type="entry name" value="cEGF"/>
    <property type="match status" value="1"/>
</dbReference>
<keyword evidence="12" id="KW-0675">Receptor</keyword>
<dbReference type="InterPro" id="IPR026823">
    <property type="entry name" value="cEGF"/>
</dbReference>
<dbReference type="PROSITE" id="PS01209">
    <property type="entry name" value="LDLRA_1"/>
    <property type="match status" value="8"/>
</dbReference>
<evidence type="ECO:0000256" key="16">
    <source>
        <dbReference type="PROSITE-ProRule" id="PRU00461"/>
    </source>
</evidence>
<feature type="disulfide bond" evidence="15">
    <location>
        <begin position="1089"/>
        <end position="1101"/>
    </location>
</feature>
<keyword evidence="10 18" id="KW-0472">Membrane</keyword>
<dbReference type="InterPro" id="IPR002172">
    <property type="entry name" value="LDrepeatLR_classA_rpt"/>
</dbReference>
<evidence type="ECO:0000256" key="10">
    <source>
        <dbReference type="ARBA" id="ARBA00023136"/>
    </source>
</evidence>
<keyword evidence="22" id="KW-1185">Reference proteome</keyword>
<feature type="repeat" description="LDL-receptor class B" evidence="16">
    <location>
        <begin position="440"/>
        <end position="483"/>
    </location>
</feature>
<dbReference type="Gene3D" id="4.10.400.10">
    <property type="entry name" value="Low-density Lipoprotein Receptor"/>
    <property type="match status" value="13"/>
</dbReference>
<feature type="signal peptide" evidence="19">
    <location>
        <begin position="1"/>
        <end position="16"/>
    </location>
</feature>
<feature type="disulfide bond" evidence="15">
    <location>
        <begin position="1151"/>
        <end position="1166"/>
    </location>
</feature>
<dbReference type="FunFam" id="4.10.400.10:FF:000005">
    <property type="entry name" value="low-density lipoprotein receptor-related protein 1B"/>
    <property type="match status" value="1"/>
</dbReference>
<dbReference type="PANTHER" id="PTHR22722">
    <property type="entry name" value="LOW-DENSITY LIPOPROTEIN RECEPTOR-RELATED PROTEIN 2-RELATED"/>
    <property type="match status" value="1"/>
</dbReference>
<evidence type="ECO:0000256" key="1">
    <source>
        <dbReference type="ARBA" id="ARBA00004479"/>
    </source>
</evidence>
<keyword evidence="8" id="KW-0106">Calcium</keyword>
<dbReference type="InterPro" id="IPR000742">
    <property type="entry name" value="EGF"/>
</dbReference>
<feature type="transmembrane region" description="Helical" evidence="18">
    <location>
        <begin position="1665"/>
        <end position="1686"/>
    </location>
</feature>
<feature type="disulfide bond" evidence="15">
    <location>
        <begin position="88"/>
        <end position="103"/>
    </location>
</feature>
<organism evidence="21 22">
    <name type="scientific">Zophobas morio</name>
    <dbReference type="NCBI Taxonomy" id="2755281"/>
    <lineage>
        <taxon>Eukaryota</taxon>
        <taxon>Metazoa</taxon>
        <taxon>Ecdysozoa</taxon>
        <taxon>Arthropoda</taxon>
        <taxon>Hexapoda</taxon>
        <taxon>Insecta</taxon>
        <taxon>Pterygota</taxon>
        <taxon>Neoptera</taxon>
        <taxon>Endopterygota</taxon>
        <taxon>Coleoptera</taxon>
        <taxon>Polyphaga</taxon>
        <taxon>Cucujiformia</taxon>
        <taxon>Tenebrionidae</taxon>
        <taxon>Zophobas</taxon>
    </lineage>
</organism>
<dbReference type="SMART" id="SM00192">
    <property type="entry name" value="LDLa"/>
    <property type="match status" value="13"/>
</dbReference>
<feature type="disulfide bond" evidence="15">
    <location>
        <begin position="1031"/>
        <end position="1046"/>
    </location>
</feature>
<feature type="repeat" description="LDL-receptor class B" evidence="16">
    <location>
        <begin position="352"/>
        <end position="396"/>
    </location>
</feature>
<evidence type="ECO:0000313" key="22">
    <source>
        <dbReference type="Proteomes" id="UP001168821"/>
    </source>
</evidence>
<dbReference type="Pfam" id="PF00058">
    <property type="entry name" value="Ldl_recept_b"/>
    <property type="match status" value="2"/>
</dbReference>
<keyword evidence="9 18" id="KW-1133">Transmembrane helix</keyword>
<sequence>MYNLLILAGAIASATGFIDFFAPFSHPNCTYDQFFCTNFDCIPSSKQCDGHEDCSDGVDEHDCDLYHCKQPFFFKCKNARCISTSFVCDEENDCGDFSDEDSCKGLQQMNGTCPESHWQCSNKRCIAKEWVCDGQSDCSDGSDETLGCSSTIVCKDFKCKNNHCIFNEWRCDGQDDCRDNSDEENCGSTIDPKQCTMENDRFLCADGKTCIKFSQVCDDVPHCPNKTDEGTACSKTCDRCSHHCLQLPTGPVCICPDGYHTRKGNVCQDINECDIYGICDHKCQNTPGSYQCACDENYRLQSDGKTCKAHFGEGTLYFSSKKEIRAYFLRSEVYFAVAKNLKQAVGVDFDGKYVYWTDIFSEHESIVKSPKNGEKRELLVTSGLGAPEDLHVDYITKNIYFTDGEREHIGVCTNDGTHCAIIFIENIHRPRGIVLNPEDGEMYWTDWGDHPQIGRALMDGRNSTSFVSGNIRWPNGLALDLPNSRLYWTDAKQTTIESVRLDGTDRRIILQGIVKHPYAIAVFENRLFWSDWGTNSIQSCDKFTGKNHRTIIKEQKDIYDITIYHPTNHKKLYNPCVGAMCSDVCLLSGTTYSCACPPDKEMTSDNHTCKVAIKRQRLVLGAGSMLLEVEHQVLGKHSASAFSVMVKKIGALAYNSVENVVYVSDLGTRKVVSVGMTTGGAKLVEVGEVGQVTAMDYDYLGNNLYWCDSERKTLEVFNFNTRSRTVLLHDLYGEVPEAIVLVPEEGVMFVAFRHFDRPASHVDRLLMDGTTRTHPVEEGLVGPISLCYDSTLHRIFIADAGTGKIESTSVEGNDRHEFRSLVTLPIGIASLKSDLFWVNRYSKSIKWGDKFNAAISSYNKKITLDLPHDIDRMYIVSVTPRKIGLSPCQNNNGGCSHLCLQSRKKIVCACPVDQTLNKDNKTCIKRTECFSNQFFCTSTNTCISKILRCDGTKNCPNGEDEADCKKSNHCPLNYYQCEDGECIEDSLRCNYQFDCRDKTDERNCSHVVMTKCPPKHFMCKNRRCINERLVCDGVKDCDDREDEENCVATICKDNEFRCKSGACISKEWECDHEFDCPDMSDEHPGCPKCSLPQFTCSNGKCIDQSFLCDGENDCGDHSDEISCSKIIETCKEKEFSCSPRSQHCLPRSALCNGTVECPRGEDENHCSNDCQVDEFECKNKMCIPREWLCDHSDDCGDKSDEVPTMCNHTVPHQEEVDTCQNKYRCKNGQCIDFTLVCNYEHNCSDGSDENGVCDTACNVLNDPCNQICVKTPNGPTCRCEEGFYLTGDGKTCEDIDECVEEPPLCGQLCHNIPGFYLCDCYEGFALRTDRISCKAEGKPMSMVFVTDNQIRQMSQMENSLKLLYSEDGPKITGLDASSDTIYFSMENSGTIVKINQTSGKSEFLEAAGQPTKLSLDWLTHNIYYMNNEPRGKSISVCNFDDKSCTRLLSIDQHRQVSAIAVDAENKYLFYAIVSWSMFKPPNYVLYKTNLDGTAVQELVKNSPGFITGLAFDLYKKELYLVDQHQGQLSKIGYDGIRKVLLVANLTRPNGLAVFENQVFFQTAGFMQKCRLYAPVVCDNFKFKSDMFTVVQKSKQTPGINHCQNHTCSFVCVAAREEYRCLCEDGKVVMPEEGCDSNKREASSDDSRRVLVTYHHEHYSSNPGPVIAGVMISICLVAFGIFIFFVVKRRSSGTFNLINMRFHNPAYGLHSDDAEKSILEPGQHEYSNPVDFFENQGESDSTSTSTKKEVLVDV</sequence>
<feature type="domain" description="EGF-like" evidence="20">
    <location>
        <begin position="269"/>
        <end position="308"/>
    </location>
</feature>
<dbReference type="PROSITE" id="PS50068">
    <property type="entry name" value="LDLRA_2"/>
    <property type="match status" value="13"/>
</dbReference>
<dbReference type="PROSITE" id="PS51120">
    <property type="entry name" value="LDLRB"/>
    <property type="match status" value="3"/>
</dbReference>
<feature type="disulfide bond" evidence="15">
    <location>
        <begin position="977"/>
        <end position="995"/>
    </location>
</feature>
<feature type="disulfide bond" evidence="15">
    <location>
        <begin position="949"/>
        <end position="964"/>
    </location>
</feature>
<evidence type="ECO:0000256" key="14">
    <source>
        <dbReference type="PROSITE-ProRule" id="PRU00076"/>
    </source>
</evidence>
<evidence type="ECO:0000256" key="18">
    <source>
        <dbReference type="SAM" id="Phobius"/>
    </source>
</evidence>
<feature type="disulfide bond" evidence="15">
    <location>
        <begin position="48"/>
        <end position="63"/>
    </location>
</feature>
<dbReference type="SUPFAM" id="SSF57196">
    <property type="entry name" value="EGF/Laminin"/>
    <property type="match status" value="4"/>
</dbReference>
<dbReference type="Proteomes" id="UP001168821">
    <property type="component" value="Unassembled WGS sequence"/>
</dbReference>
<keyword evidence="4" id="KW-0254">Endocytosis</keyword>
<evidence type="ECO:0000256" key="12">
    <source>
        <dbReference type="ARBA" id="ARBA00023170"/>
    </source>
</evidence>
<feature type="disulfide bond" evidence="15">
    <location>
        <begin position="970"/>
        <end position="982"/>
    </location>
</feature>
<keyword evidence="3 14" id="KW-0245">EGF-like domain</keyword>
<protein>
    <recommendedName>
        <fullName evidence="20">EGF-like domain-containing protein</fullName>
    </recommendedName>
</protein>
<dbReference type="InterPro" id="IPR000152">
    <property type="entry name" value="EGF-type_Asp/Asn_hydroxyl_site"/>
</dbReference>
<dbReference type="PROSITE" id="PS00010">
    <property type="entry name" value="ASX_HYDROXYL"/>
    <property type="match status" value="1"/>
</dbReference>
<dbReference type="InterPro" id="IPR023415">
    <property type="entry name" value="LDLR_class-A_CS"/>
</dbReference>
<evidence type="ECO:0000256" key="13">
    <source>
        <dbReference type="ARBA" id="ARBA00023180"/>
    </source>
</evidence>
<feature type="disulfide bond" evidence="15">
    <location>
        <begin position="1051"/>
        <end position="1063"/>
    </location>
</feature>
<feature type="disulfide bond" evidence="15">
    <location>
        <begin position="76"/>
        <end position="94"/>
    </location>
</feature>